<proteinExistence type="predicted"/>
<accession>A0ABN6MUL9</accession>
<reference evidence="2" key="1">
    <citation type="journal article" date="2022" name="Int. J. Syst. Evol. Microbiol.">
        <title>Anaeromyxobacter oryzae sp. nov., Anaeromyxobacter diazotrophicus sp. nov. and Anaeromyxobacter paludicola sp. nov., isolated from paddy soils.</title>
        <authorList>
            <person name="Itoh H."/>
            <person name="Xu Z."/>
            <person name="Mise K."/>
            <person name="Masuda Y."/>
            <person name="Ushijima N."/>
            <person name="Hayakawa C."/>
            <person name="Shiratori Y."/>
            <person name="Senoo K."/>
        </authorList>
    </citation>
    <scope>NUCLEOTIDE SEQUENCE [LARGE SCALE GENOMIC DNA]</scope>
    <source>
        <strain evidence="2">Red232</strain>
    </source>
</reference>
<organism evidence="1 2">
    <name type="scientific">Anaeromyxobacter oryzae</name>
    <dbReference type="NCBI Taxonomy" id="2918170"/>
    <lineage>
        <taxon>Bacteria</taxon>
        <taxon>Pseudomonadati</taxon>
        <taxon>Myxococcota</taxon>
        <taxon>Myxococcia</taxon>
        <taxon>Myxococcales</taxon>
        <taxon>Cystobacterineae</taxon>
        <taxon>Anaeromyxobacteraceae</taxon>
        <taxon>Anaeromyxobacter</taxon>
    </lineage>
</organism>
<dbReference type="EMBL" id="AP025591">
    <property type="protein sequence ID" value="BDG03163.1"/>
    <property type="molecule type" value="Genomic_DNA"/>
</dbReference>
<gene>
    <name evidence="1" type="ORF">AMOR_21590</name>
</gene>
<evidence type="ECO:0000313" key="2">
    <source>
        <dbReference type="Proteomes" id="UP001162891"/>
    </source>
</evidence>
<evidence type="ECO:0000313" key="1">
    <source>
        <dbReference type="EMBL" id="BDG03163.1"/>
    </source>
</evidence>
<sequence>MGRPDVATLERLLAEQLAGVPLTRVERAEALCMALGLEPALSAAVSGRAAATVRARRRRIVEKLVRAAAARRGGRPPP</sequence>
<protein>
    <submittedName>
        <fullName evidence="1">Uncharacterized protein</fullName>
    </submittedName>
</protein>
<dbReference type="Proteomes" id="UP001162891">
    <property type="component" value="Chromosome"/>
</dbReference>
<name>A0ABN6MUL9_9BACT</name>
<keyword evidence="2" id="KW-1185">Reference proteome</keyword>
<dbReference type="RefSeq" id="WP_248360923.1">
    <property type="nucleotide sequence ID" value="NZ_AP025591.1"/>
</dbReference>